<reference evidence="2 3" key="1">
    <citation type="submission" date="2017-10" db="EMBL/GenBank/DDBJ databases">
        <title>Nyctiphanis sp. nov., isolated from the stomach of the euphausiid Nyctiphanes simplex (Hansen, 1911) in the Gulf of California.</title>
        <authorList>
            <person name="Gomez-Gil B."/>
            <person name="Aguilar-Mendez M."/>
            <person name="Lopez-Cortes A."/>
            <person name="Gomez-Gutierrez J."/>
            <person name="Roque A."/>
            <person name="Lang E."/>
            <person name="Gonzalez-Castillo A."/>
        </authorList>
    </citation>
    <scope>NUCLEOTIDE SEQUENCE [LARGE SCALE GENOMIC DNA]</scope>
    <source>
        <strain evidence="2 3">CAIM 600</strain>
    </source>
</reference>
<evidence type="ECO:0000313" key="3">
    <source>
        <dbReference type="Proteomes" id="UP000290287"/>
    </source>
</evidence>
<evidence type="ECO:0000313" key="2">
    <source>
        <dbReference type="EMBL" id="RXJ74036.1"/>
    </source>
</evidence>
<keyword evidence="3" id="KW-1185">Reference proteome</keyword>
<accession>A0A4Q0YSC0</accession>
<dbReference type="EMBL" id="PEIB01000004">
    <property type="protein sequence ID" value="RXJ74036.1"/>
    <property type="molecule type" value="Genomic_DNA"/>
</dbReference>
<protein>
    <recommendedName>
        <fullName evidence="1">Cell wall-active antibiotics response LiaF-like C-terminal domain-containing protein</fullName>
    </recommendedName>
</protein>
<comment type="caution">
    <text evidence="2">The sequence shown here is derived from an EMBL/GenBank/DDBJ whole genome shotgun (WGS) entry which is preliminary data.</text>
</comment>
<proteinExistence type="predicted"/>
<evidence type="ECO:0000259" key="1">
    <source>
        <dbReference type="Pfam" id="PF09922"/>
    </source>
</evidence>
<dbReference type="Pfam" id="PF09922">
    <property type="entry name" value="LiaF-like_C"/>
    <property type="match status" value="1"/>
</dbReference>
<dbReference type="PANTHER" id="PTHR40763">
    <property type="entry name" value="MEMBRANE PROTEIN-RELATED"/>
    <property type="match status" value="1"/>
</dbReference>
<dbReference type="OrthoDB" id="3625082at2"/>
<name>A0A4Q0YSC0_9GAMM</name>
<dbReference type="Proteomes" id="UP000290287">
    <property type="component" value="Unassembled WGS sequence"/>
</dbReference>
<sequence length="219" mass="24324">MTVKLDDRPIEKVREETVDKLIYNYSHGVISNAAFERRLDIVMEAKTHEEIIDQVADLNMEVDNDFVQSKSYRFGTQYTADQEESQDETILAIMGGNERSGSWIVPKKINVATIMGGAELDFTDAIFKHKDVKISVFCLMGGVELKVPTSVNVITRTLCIMGGVENKVASTVDKHAPTITIDGFVGMGGLEVKVKKPKKDAFIKFAQELKNTGLFSSKN</sequence>
<feature type="domain" description="Cell wall-active antibiotics response LiaF-like C-terminal" evidence="1">
    <location>
        <begin position="103"/>
        <end position="165"/>
    </location>
</feature>
<dbReference type="InterPro" id="IPR024425">
    <property type="entry name" value="LiaF-like_C"/>
</dbReference>
<dbReference type="AlphaFoldDB" id="A0A4Q0YSC0"/>
<organism evidence="2 3">
    <name type="scientific">Veronia nyctiphanis</name>
    <dbReference type="NCBI Taxonomy" id="1278244"/>
    <lineage>
        <taxon>Bacteria</taxon>
        <taxon>Pseudomonadati</taxon>
        <taxon>Pseudomonadota</taxon>
        <taxon>Gammaproteobacteria</taxon>
        <taxon>Vibrionales</taxon>
        <taxon>Vibrionaceae</taxon>
        <taxon>Veronia</taxon>
    </lineage>
</organism>
<dbReference type="RefSeq" id="WP_129121392.1">
    <property type="nucleotide sequence ID" value="NZ_PEIB01000004.1"/>
</dbReference>
<dbReference type="PANTHER" id="PTHR40763:SF5">
    <property type="entry name" value="MEMBRANE PROTEIN"/>
    <property type="match status" value="1"/>
</dbReference>
<gene>
    <name evidence="2" type="ORF">CS022_05155</name>
</gene>